<sequence length="277" mass="32394">MAPIVDPERFFINKWEMYKILKTSTIKEFNFPETDVLSIESLNRMLNRYLCLYVKSVSTWGGEKIGKIEKQENGYGLIIQSITNNSYASIDDLYKDLRHFYNDGTTIIQQQAPLLHYQNRVFDIRSHLQRELDETWVYEGDLVRVGGTDSIVSNIEISNGMVMPTNEILAVLFPQKPYEFFLNKMKSASKTICGILDKYHYFMEVGIDYGLDDTGNLWLIEVNTDDVFGGPEQKLFSMLPDKSIYDRLTNRSQKIHEQWLHYIFESYEELLKNQSNN</sequence>
<dbReference type="Gene3D" id="3.30.470.20">
    <property type="entry name" value="ATP-grasp fold, B domain"/>
    <property type="match status" value="1"/>
</dbReference>
<dbReference type="Pfam" id="PF14398">
    <property type="entry name" value="ATPgrasp_YheCD"/>
    <property type="match status" value="1"/>
</dbReference>
<accession>A0A072NE67</accession>
<proteinExistence type="predicted"/>
<dbReference type="InterPro" id="IPR026838">
    <property type="entry name" value="YheC/D"/>
</dbReference>
<gene>
    <name evidence="1" type="ORF">M670_04853</name>
</gene>
<dbReference type="OrthoDB" id="7869153at2"/>
<organism evidence="1 2">
    <name type="scientific">Schinkia azotoformans MEV2011</name>
    <dbReference type="NCBI Taxonomy" id="1348973"/>
    <lineage>
        <taxon>Bacteria</taxon>
        <taxon>Bacillati</taxon>
        <taxon>Bacillota</taxon>
        <taxon>Bacilli</taxon>
        <taxon>Bacillales</taxon>
        <taxon>Bacillaceae</taxon>
        <taxon>Calidifontibacillus/Schinkia group</taxon>
        <taxon>Schinkia</taxon>
    </lineage>
</organism>
<evidence type="ECO:0000313" key="1">
    <source>
        <dbReference type="EMBL" id="KEF35964.1"/>
    </source>
</evidence>
<comment type="caution">
    <text evidence="1">The sequence shown here is derived from an EMBL/GenBank/DDBJ whole genome shotgun (WGS) entry which is preliminary data.</text>
</comment>
<protein>
    <submittedName>
        <fullName evidence="1">YheC/D like ATP-grasp</fullName>
    </submittedName>
</protein>
<dbReference type="RefSeq" id="WP_035199008.1">
    <property type="nucleotide sequence ID" value="NZ_JJRY01000040.1"/>
</dbReference>
<dbReference type="Proteomes" id="UP000027936">
    <property type="component" value="Unassembled WGS sequence"/>
</dbReference>
<dbReference type="EMBL" id="JJRY01000040">
    <property type="protein sequence ID" value="KEF35964.1"/>
    <property type="molecule type" value="Genomic_DNA"/>
</dbReference>
<reference evidence="1 2" key="1">
    <citation type="submission" date="2014-04" db="EMBL/GenBank/DDBJ databases">
        <title>Draft genome sequence of Bacillus azotoformans MEV2011, a (co-) denitrifying strain unable to grow in the presence of oxygen.</title>
        <authorList>
            <person name="Nielsen M."/>
            <person name="Schreiber L."/>
            <person name="Finster K."/>
            <person name="Schramm A."/>
        </authorList>
    </citation>
    <scope>NUCLEOTIDE SEQUENCE [LARGE SCALE GENOMIC DNA]</scope>
    <source>
        <strain evidence="1 2">MEV2011</strain>
    </source>
</reference>
<evidence type="ECO:0000313" key="2">
    <source>
        <dbReference type="Proteomes" id="UP000027936"/>
    </source>
</evidence>
<dbReference type="AlphaFoldDB" id="A0A072NE67"/>
<name>A0A072NE67_SCHAZ</name>
<dbReference type="PATRIC" id="fig|1348973.3.peg.4724"/>
<dbReference type="SUPFAM" id="SSF56059">
    <property type="entry name" value="Glutathione synthetase ATP-binding domain-like"/>
    <property type="match status" value="1"/>
</dbReference>